<protein>
    <submittedName>
        <fullName evidence="1">Uncharacterized protein</fullName>
    </submittedName>
</protein>
<gene>
    <name evidence="1" type="ORF">UX10_C0015G0018</name>
</gene>
<comment type="caution">
    <text evidence="1">The sequence shown here is derived from an EMBL/GenBank/DDBJ whole genome shotgun (WGS) entry which is preliminary data.</text>
</comment>
<reference evidence="1 2" key="1">
    <citation type="journal article" date="2015" name="Nature">
        <title>rRNA introns, odd ribosomes, and small enigmatic genomes across a large radiation of phyla.</title>
        <authorList>
            <person name="Brown C.T."/>
            <person name="Hug L.A."/>
            <person name="Thomas B.C."/>
            <person name="Sharon I."/>
            <person name="Castelle C.J."/>
            <person name="Singh A."/>
            <person name="Wilkins M.J."/>
            <person name="Williams K.H."/>
            <person name="Banfield J.F."/>
        </authorList>
    </citation>
    <scope>NUCLEOTIDE SEQUENCE [LARGE SCALE GENOMIC DNA]</scope>
</reference>
<dbReference type="EMBL" id="LCKX01000015">
    <property type="protein sequence ID" value="KKU07132.1"/>
    <property type="molecule type" value="Genomic_DNA"/>
</dbReference>
<accession>A0A0G1MGE5</accession>
<organism evidence="1 2">
    <name type="scientific">Candidatus Magasanikbacteria bacterium GW2011_GWA2_45_39</name>
    <dbReference type="NCBI Taxonomy" id="1619041"/>
    <lineage>
        <taxon>Bacteria</taxon>
        <taxon>Candidatus Magasanikiibacteriota</taxon>
    </lineage>
</organism>
<name>A0A0G1MGE5_9BACT</name>
<dbReference type="Proteomes" id="UP000033999">
    <property type="component" value="Unassembled WGS sequence"/>
</dbReference>
<evidence type="ECO:0000313" key="1">
    <source>
        <dbReference type="EMBL" id="KKU07132.1"/>
    </source>
</evidence>
<sequence length="1492" mass="169703">MAESYVVHRHEEQDVEAPRVVLRAVETHPQEAVEAGIVNEVVDTHSLISQAETLAAEVESGETEVERIAQNHQEPIPKTLRERLVALKETARQALNTFKKDILKLPTAPRNELRSHLSVLLDQLNPAFLKKIEDDNGRRQVLENFFKEMEDLAMVDPEGALDILLQVYKKIGSQFEITSFVNGVYGVIAEFDPELVFKNRVKLATKFGYLSTRKNFVTLDNCEEIWEYIESNRKTKDPKLWVDLEFTGDSKELHNLLVENSLQEGNLDRMFEHLVRFNGELDHRSIWRWKVAQDAHGRAERLTDHKEQKRILKMLLVLRPYLKIDRYGTGWEDTNEYKDFYKQTPEAIEHAALFDKNEQLIKQLSGTCSEQELGSKREESKTYEVVHGSGWVKLLVELLGKTAGTKSEEVVLAKLKKIVEDEDHTATDVIAKVLANNVRIFEPEIAWKIFSHPELAGSRLDRGIGVTILMRIAFADINKALPLFVEQMKRGDDSTFTSDGAPRYSLIEALAQRFPEQALAVVNESVEEGSDDFERFYSTIFNNMPLDEVFRLIGLVKERQQDGSFLLRNCVQSLVGARRAKDFDIDFMKNLYELSTTDSTQREEYSEFFDSPDLQKARDVLGDEFVRGCLLSFFGSDRGPYSIGKKANMEFFLRIISAPIIARLVSEFPSEKDFIHSQVQVAIKYSGSGVVFEKRFLALDPSAPKEDLFTELVIFDTKIIKRAVSSGLINQLNIQKLSERMAGQNMDWQVIAELPPDSFDEWKEPLKQQAESLRTNPNMECGGAMADSLVRSLHSKDGFMGQKEHLQWLYKYLRNQNAGNKTVNENRSKFLNAVLGAQETIANKNLRNRLEKYFFERTFHAIRPVSKDLTGVVPKDMHASLGLLVSSYGMSEDMIERLGKTLFTGNVFKHRTNLDKFNYFLLEGSVIDDDTDSNATRAFFERGMPLMEMCNEAKRKIFDLTQVVRYLGFLGKNHKEELFTLNAELYRIGTATESLLAERANEWGETIRQEIEGIKRDNDGHVLSEKDQRKIEQQIKKREDRLLKGPSESETAKWKAELPQKIAQQLDVVLAEYRATLIGAFKEKCGVDLNEKEVTGFLERFKDPGLVFTYSGKLEGYEGQKKLFQSFIESVAHGTFPEVRYTHREHLDKVFKGDKEKEQLWKQNVRIEHHQDTEAPGAPEEVLGRERIVGFMREALFHNHVEGEYKTTMDEFIEADEEDKSKIIVSAEARLQAMKAEEKALPQGKLVRAVLNSMKILSATASELGRGTLYDVVTPDGKKRKGAALDQLFKEMASAFADDSPFQNDITAMQGVVRTLKEGQKKQNTEGFVAEESEDPDLLLRMGIDVSGSCQNVNGSPELNRNLISYVMDGKIKTIFVRDVDGEIMGRSILRILYDEESKTPVVHLERSYHREGAPIQVVNDMLFSVAEEKTRQMGLPLVISGKFNANHSLKPYGHVLISYGGPGTTEYVDTIGGSHSDQKYGIEGNLVSVVV</sequence>
<proteinExistence type="predicted"/>
<evidence type="ECO:0000313" key="2">
    <source>
        <dbReference type="Proteomes" id="UP000033999"/>
    </source>
</evidence>